<dbReference type="GO" id="GO:0005634">
    <property type="term" value="C:nucleus"/>
    <property type="evidence" value="ECO:0007669"/>
    <property type="project" value="EnsemblPlants"/>
</dbReference>
<evidence type="ECO:0000256" key="2">
    <source>
        <dbReference type="ARBA" id="ARBA00022821"/>
    </source>
</evidence>
<dbReference type="PRINTS" id="PR00364">
    <property type="entry name" value="DISEASERSIST"/>
</dbReference>
<proteinExistence type="predicted"/>
<dbReference type="Gene3D" id="3.40.50.10140">
    <property type="entry name" value="Toll/interleukin-1 receptor homology (TIR) domain"/>
    <property type="match status" value="1"/>
</dbReference>
<dbReference type="OMA" id="IKLSGCM"/>
<dbReference type="Pfam" id="PF01582">
    <property type="entry name" value="TIR"/>
    <property type="match status" value="1"/>
</dbReference>
<dbReference type="PANTHER" id="PTHR11017:SF501">
    <property type="entry name" value="ADP-RIBOSYL CYCLASE_CYCLIC ADP-RIBOSE HYDROLASE-RELATED"/>
    <property type="match status" value="1"/>
</dbReference>
<dbReference type="PANTHER" id="PTHR11017">
    <property type="entry name" value="LEUCINE-RICH REPEAT-CONTAINING PROTEIN"/>
    <property type="match status" value="1"/>
</dbReference>
<dbReference type="Gene3D" id="3.80.10.10">
    <property type="entry name" value="Ribonuclease Inhibitor"/>
    <property type="match status" value="2"/>
</dbReference>
<dbReference type="Proteomes" id="UP000032141">
    <property type="component" value="Chromosome C2"/>
</dbReference>
<dbReference type="PROSITE" id="PS50104">
    <property type="entry name" value="TIR"/>
    <property type="match status" value="1"/>
</dbReference>
<name>A0A0D3AQ75_BRAOL</name>
<dbReference type="InterPro" id="IPR032675">
    <property type="entry name" value="LRR_dom_sf"/>
</dbReference>
<protein>
    <recommendedName>
        <fullName evidence="4">TIR domain-containing protein</fullName>
    </recommendedName>
</protein>
<dbReference type="Gene3D" id="3.40.50.300">
    <property type="entry name" value="P-loop containing nucleotide triphosphate hydrolases"/>
    <property type="match status" value="1"/>
</dbReference>
<dbReference type="InterPro" id="IPR058192">
    <property type="entry name" value="WHD_ROQ1-like"/>
</dbReference>
<dbReference type="Pfam" id="PF23282">
    <property type="entry name" value="WHD_ROQ1"/>
    <property type="match status" value="1"/>
</dbReference>
<keyword evidence="3" id="KW-0520">NAD</keyword>
<dbReference type="InterPro" id="IPR027417">
    <property type="entry name" value="P-loop_NTPase"/>
</dbReference>
<dbReference type="EnsemblPlants" id="Bo2g079120.1">
    <property type="protein sequence ID" value="Bo2g079120.1"/>
    <property type="gene ID" value="Bo2g079120"/>
</dbReference>
<dbReference type="GO" id="GO:0006952">
    <property type="term" value="P:defense response"/>
    <property type="evidence" value="ECO:0007669"/>
    <property type="project" value="UniProtKB-KW"/>
</dbReference>
<dbReference type="GO" id="GO:0007165">
    <property type="term" value="P:signal transduction"/>
    <property type="evidence" value="ECO:0007669"/>
    <property type="project" value="InterPro"/>
</dbReference>
<dbReference type="InterPro" id="IPR036390">
    <property type="entry name" value="WH_DNA-bd_sf"/>
</dbReference>
<dbReference type="SUPFAM" id="SSF52058">
    <property type="entry name" value="L domain-like"/>
    <property type="match status" value="1"/>
</dbReference>
<evidence type="ECO:0000259" key="4">
    <source>
        <dbReference type="PROSITE" id="PS50104"/>
    </source>
</evidence>
<dbReference type="AlphaFoldDB" id="A0A0D3AQ75"/>
<dbReference type="Gramene" id="Bo2g079120.1">
    <property type="protein sequence ID" value="Bo2g079120.1"/>
    <property type="gene ID" value="Bo2g079120"/>
</dbReference>
<dbReference type="InterPro" id="IPR044974">
    <property type="entry name" value="Disease_R_plants"/>
</dbReference>
<dbReference type="SUPFAM" id="SSF46785">
    <property type="entry name" value="Winged helix' DNA-binding domain"/>
    <property type="match status" value="1"/>
</dbReference>
<sequence length="975" mass="111191">MASLSRVCKYDVFLTFRGEDTRKNIVSHLHKELVNKGIVTFKDDQRLEIGDSISEEIRRAIQDSRFALVVLSKTDASSSWCLDELLLIMDLCLKKEMKVVPIFYGVDPSCVRNQIGSFSLDKHQGSDKVTNWRQALTQIASVSGKNSAVCEDEATMIEAIVEGISNQLLAMKQVDFSNIVGINIHMERLSPLLSMESGNEVRMIGIWGMGGIGKTTIAKCLFDRFSRGFPARCFLENVSKIHRTHGFSYLTTRFLSTTLGLSEKKMNFPGAELGPHELKARLENRSRIIITTQDKGLLSSYGVRTIYEVKRLDTDDSLQIFNQIAFEGGLPPSDCYNQLSVRASRLAQGLPSAIDAYEVLKISYGGLEEADKRVFLHVACLFSGELLHRAITLLNDDELQGCLGVRILAEKSLIEITDDGYIKMHFLVEQTAREIERQESSVQRPLGERRVVRDPTEVYEVLRRNRDNQSVACMALHMCEMPEELYVDGYAKNDHNNRKFLKVHRHSDHVDPMLHFMSDDTYLLSVRLRLLHWDAFPLTDFPPWFLPLGLVEVSLRYSNLTSLMKGTKWLLHLRRLDLTGSKNLEQLPDLSHAVKLEEVITQGCKRIPESISNLTSLTMLDVTDCDELTSNYHITIKEFTGRSWQIVLYFSSNEVEMRSTTYLSIGGNIQIQMVGLAGTVDHLCFSSEKQAPHVLTRMYQQPLLFYGHKRMMKKVEQQKHRPNKSELHTFNAIEITRFNYKSDAAAASFLCHSLYMFPCLKELNLINLNIKVIPDDVSSLQLLEKLDWNGNDFETLPETMNQLLRLKHVSLCNCRRLKAFPELVQLETIKLSGCMNLQSLLETSHVEPGLGRYQWLELWVDGCTKIQSISDQLRHLIKLSYLDLSSHEFETLPSSITELSYLGTLCINKCTKLKSVQGVPLSLKYLYAHGCESLETVSLPLDHSIKHLDLSPWRHIDQIFLSKLIENMMILSYKF</sequence>
<accession>A0A0D3AQ75</accession>
<organism evidence="5 6">
    <name type="scientific">Brassica oleracea var. oleracea</name>
    <dbReference type="NCBI Taxonomy" id="109376"/>
    <lineage>
        <taxon>Eukaryota</taxon>
        <taxon>Viridiplantae</taxon>
        <taxon>Streptophyta</taxon>
        <taxon>Embryophyta</taxon>
        <taxon>Tracheophyta</taxon>
        <taxon>Spermatophyta</taxon>
        <taxon>Magnoliopsida</taxon>
        <taxon>eudicotyledons</taxon>
        <taxon>Gunneridae</taxon>
        <taxon>Pentapetalae</taxon>
        <taxon>rosids</taxon>
        <taxon>malvids</taxon>
        <taxon>Brassicales</taxon>
        <taxon>Brassicaceae</taxon>
        <taxon>Brassiceae</taxon>
        <taxon>Brassica</taxon>
    </lineage>
</organism>
<dbReference type="FunFam" id="3.40.50.10140:FF:000007">
    <property type="entry name" value="Disease resistance protein (TIR-NBS-LRR class)"/>
    <property type="match status" value="1"/>
</dbReference>
<keyword evidence="6" id="KW-1185">Reference proteome</keyword>
<keyword evidence="2" id="KW-0611">Plant defense</keyword>
<dbReference type="SMART" id="SM00255">
    <property type="entry name" value="TIR"/>
    <property type="match status" value="1"/>
</dbReference>
<evidence type="ECO:0000256" key="1">
    <source>
        <dbReference type="ARBA" id="ARBA00022737"/>
    </source>
</evidence>
<evidence type="ECO:0000313" key="6">
    <source>
        <dbReference type="Proteomes" id="UP000032141"/>
    </source>
</evidence>
<reference evidence="5" key="2">
    <citation type="submission" date="2015-03" db="UniProtKB">
        <authorList>
            <consortium name="EnsemblPlants"/>
        </authorList>
    </citation>
    <scope>IDENTIFICATION</scope>
</reference>
<dbReference type="InterPro" id="IPR035897">
    <property type="entry name" value="Toll_tir_struct_dom_sf"/>
</dbReference>
<dbReference type="InterPro" id="IPR000157">
    <property type="entry name" value="TIR_dom"/>
</dbReference>
<evidence type="ECO:0000313" key="5">
    <source>
        <dbReference type="EnsemblPlants" id="Bo2g079120.1"/>
    </source>
</evidence>
<dbReference type="SUPFAM" id="SSF52540">
    <property type="entry name" value="P-loop containing nucleoside triphosphate hydrolases"/>
    <property type="match status" value="1"/>
</dbReference>
<reference evidence="5 6" key="1">
    <citation type="journal article" date="2014" name="Genome Biol.">
        <title>Transcriptome and methylome profiling reveals relics of genome dominance in the mesopolyploid Brassica oleracea.</title>
        <authorList>
            <person name="Parkin I.A."/>
            <person name="Koh C."/>
            <person name="Tang H."/>
            <person name="Robinson S.J."/>
            <person name="Kagale S."/>
            <person name="Clarke W.E."/>
            <person name="Town C.D."/>
            <person name="Nixon J."/>
            <person name="Krishnakumar V."/>
            <person name="Bidwell S.L."/>
            <person name="Denoeud F."/>
            <person name="Belcram H."/>
            <person name="Links M.G."/>
            <person name="Just J."/>
            <person name="Clarke C."/>
            <person name="Bender T."/>
            <person name="Huebert T."/>
            <person name="Mason A.S."/>
            <person name="Pires J.C."/>
            <person name="Barker G."/>
            <person name="Moore J."/>
            <person name="Walley P.G."/>
            <person name="Manoli S."/>
            <person name="Batley J."/>
            <person name="Edwards D."/>
            <person name="Nelson M.N."/>
            <person name="Wang X."/>
            <person name="Paterson A.H."/>
            <person name="King G."/>
            <person name="Bancroft I."/>
            <person name="Chalhoub B."/>
            <person name="Sharpe A.G."/>
        </authorList>
    </citation>
    <scope>NUCLEOTIDE SEQUENCE</scope>
    <source>
        <strain evidence="5 6">cv. TO1000</strain>
    </source>
</reference>
<dbReference type="SUPFAM" id="SSF52200">
    <property type="entry name" value="Toll/Interleukin receptor TIR domain"/>
    <property type="match status" value="1"/>
</dbReference>
<dbReference type="HOGENOM" id="CLU_001561_0_2_1"/>
<dbReference type="GO" id="GO:0005737">
    <property type="term" value="C:cytoplasm"/>
    <property type="evidence" value="ECO:0007669"/>
    <property type="project" value="EnsemblPlants"/>
</dbReference>
<evidence type="ECO:0000256" key="3">
    <source>
        <dbReference type="ARBA" id="ARBA00023027"/>
    </source>
</evidence>
<dbReference type="GO" id="GO:0034052">
    <property type="term" value="P:positive regulation of plant-type hypersensitive response"/>
    <property type="evidence" value="ECO:0007669"/>
    <property type="project" value="EnsemblPlants"/>
</dbReference>
<keyword evidence="1" id="KW-0677">Repeat</keyword>
<feature type="domain" description="TIR" evidence="4">
    <location>
        <begin position="8"/>
        <end position="168"/>
    </location>
</feature>